<dbReference type="Proteomes" id="UP000345527">
    <property type="component" value="Unassembled WGS sequence"/>
</dbReference>
<protein>
    <recommendedName>
        <fullName evidence="8">Abasic site processing protein</fullName>
        <ecNumber evidence="8">3.4.-.-</ecNumber>
    </recommendedName>
</protein>
<evidence type="ECO:0000256" key="3">
    <source>
        <dbReference type="ARBA" id="ARBA00022763"/>
    </source>
</evidence>
<evidence type="ECO:0000256" key="4">
    <source>
        <dbReference type="ARBA" id="ARBA00022801"/>
    </source>
</evidence>
<dbReference type="EMBL" id="RZNZ01000001">
    <property type="protein sequence ID" value="KAA8822641.1"/>
    <property type="molecule type" value="Genomic_DNA"/>
</dbReference>
<keyword evidence="6" id="KW-0238">DNA-binding</keyword>
<dbReference type="GO" id="GO:0106300">
    <property type="term" value="P:protein-DNA covalent cross-linking repair"/>
    <property type="evidence" value="ECO:0007669"/>
    <property type="project" value="InterPro"/>
</dbReference>
<evidence type="ECO:0000313" key="13">
    <source>
        <dbReference type="Proteomes" id="UP000374630"/>
    </source>
</evidence>
<evidence type="ECO:0000256" key="9">
    <source>
        <dbReference type="SAM" id="MobiDB-lite"/>
    </source>
</evidence>
<dbReference type="GO" id="GO:0003697">
    <property type="term" value="F:single-stranded DNA binding"/>
    <property type="evidence" value="ECO:0007669"/>
    <property type="project" value="InterPro"/>
</dbReference>
<dbReference type="PANTHER" id="PTHR13604">
    <property type="entry name" value="DC12-RELATED"/>
    <property type="match status" value="1"/>
</dbReference>
<comment type="caution">
    <text evidence="11">The sequence shown here is derived from an EMBL/GenBank/DDBJ whole genome shotgun (WGS) entry which is preliminary data.</text>
</comment>
<dbReference type="GO" id="GO:0008233">
    <property type="term" value="F:peptidase activity"/>
    <property type="evidence" value="ECO:0007669"/>
    <property type="project" value="UniProtKB-KW"/>
</dbReference>
<gene>
    <name evidence="11" type="ORF">EM848_02735</name>
    <name evidence="10" type="ORF">EMO90_01300</name>
</gene>
<dbReference type="GO" id="GO:0016829">
    <property type="term" value="F:lyase activity"/>
    <property type="evidence" value="ECO:0007669"/>
    <property type="project" value="UniProtKB-KW"/>
</dbReference>
<dbReference type="AlphaFoldDB" id="A0A5J5E0I3"/>
<dbReference type="SUPFAM" id="SSF143081">
    <property type="entry name" value="BB1717-like"/>
    <property type="match status" value="1"/>
</dbReference>
<keyword evidence="13" id="KW-1185">Reference proteome</keyword>
<keyword evidence="3" id="KW-0227">DNA damage</keyword>
<evidence type="ECO:0000256" key="8">
    <source>
        <dbReference type="RuleBase" id="RU364100"/>
    </source>
</evidence>
<keyword evidence="5" id="KW-0190">Covalent protein-DNA linkage</keyword>
<dbReference type="GO" id="GO:0006508">
    <property type="term" value="P:proteolysis"/>
    <property type="evidence" value="ECO:0007669"/>
    <property type="project" value="UniProtKB-KW"/>
</dbReference>
<keyword evidence="2 8" id="KW-0645">Protease</keyword>
<comment type="similarity">
    <text evidence="1 8">Belongs to the SOS response-associated peptidase family.</text>
</comment>
<evidence type="ECO:0000256" key="7">
    <source>
        <dbReference type="ARBA" id="ARBA00023239"/>
    </source>
</evidence>
<feature type="region of interest" description="Disordered" evidence="9">
    <location>
        <begin position="223"/>
        <end position="246"/>
    </location>
</feature>
<evidence type="ECO:0000313" key="11">
    <source>
        <dbReference type="EMBL" id="KAA8824074.1"/>
    </source>
</evidence>
<dbReference type="RefSeq" id="WP_150353481.1">
    <property type="nucleotide sequence ID" value="NZ_RZNZ01000001.1"/>
</dbReference>
<dbReference type="InterPro" id="IPR036590">
    <property type="entry name" value="SRAP-like"/>
</dbReference>
<dbReference type="OrthoDB" id="9782620at2"/>
<accession>A0A5J5E0I3</accession>
<evidence type="ECO:0000256" key="5">
    <source>
        <dbReference type="ARBA" id="ARBA00023124"/>
    </source>
</evidence>
<proteinExistence type="inferred from homology"/>
<evidence type="ECO:0000256" key="1">
    <source>
        <dbReference type="ARBA" id="ARBA00008136"/>
    </source>
</evidence>
<sequence length="246" mass="26981">MCRQYALDLGWDDVAARYGVAGDGMKDNDLPPVPCRRFEPRHPIGIVARSRDGRNRLAAAHWSLVPRWSRDFDLPYPTYNARSESAASKPTFADSVRSMRAVVPATGYFEFKGDRPFYFHAPDGSPLAMAGLYSWWRDPSATPSTAPSSPWRLTATILTCPALDAFAKVHDRMPLLVPPDMVAAWLDHAQDGRSLLSRLRAAGPELSRSLAFHEVAPAVPGVGDADLTTPLNGAGRRPEAEQPALF</sequence>
<dbReference type="InterPro" id="IPR003738">
    <property type="entry name" value="SRAP"/>
</dbReference>
<dbReference type="Proteomes" id="UP000374630">
    <property type="component" value="Unassembled WGS sequence"/>
</dbReference>
<evidence type="ECO:0000256" key="2">
    <source>
        <dbReference type="ARBA" id="ARBA00022670"/>
    </source>
</evidence>
<dbReference type="Gene3D" id="3.90.1680.10">
    <property type="entry name" value="SOS response associated peptidase-like"/>
    <property type="match status" value="1"/>
</dbReference>
<keyword evidence="7" id="KW-0456">Lyase</keyword>
<dbReference type="Pfam" id="PF02586">
    <property type="entry name" value="SRAP"/>
    <property type="match status" value="1"/>
</dbReference>
<dbReference type="PANTHER" id="PTHR13604:SF0">
    <property type="entry name" value="ABASIC SITE PROCESSING PROTEIN HMCES"/>
    <property type="match status" value="1"/>
</dbReference>
<evidence type="ECO:0000313" key="10">
    <source>
        <dbReference type="EMBL" id="KAA8822641.1"/>
    </source>
</evidence>
<keyword evidence="4 8" id="KW-0378">Hydrolase</keyword>
<evidence type="ECO:0000313" key="12">
    <source>
        <dbReference type="Proteomes" id="UP000345527"/>
    </source>
</evidence>
<dbReference type="EC" id="3.4.-.-" evidence="8"/>
<evidence type="ECO:0000256" key="6">
    <source>
        <dbReference type="ARBA" id="ARBA00023125"/>
    </source>
</evidence>
<name>A0A5J5E0I3_9BIFI</name>
<dbReference type="EMBL" id="RZOA01000004">
    <property type="protein sequence ID" value="KAA8824074.1"/>
    <property type="molecule type" value="Genomic_DNA"/>
</dbReference>
<reference evidence="12 13" key="1">
    <citation type="journal article" date="2019" name="Syst. Appl. Microbiol.">
        <title>Characterization of Bifidobacterium species in feaces of the Egyptian fruit bat: Description of B. vespertilionis sp. nov. and B. rousetti sp. nov.</title>
        <authorList>
            <person name="Modesto M."/>
            <person name="Satti M."/>
            <person name="Watanabe K."/>
            <person name="Puglisi E."/>
            <person name="Morelli L."/>
            <person name="Huang C.-H."/>
            <person name="Liou J.-S."/>
            <person name="Miyashita M."/>
            <person name="Tamura T."/>
            <person name="Saito S."/>
            <person name="Mori K."/>
            <person name="Huang L."/>
            <person name="Sciavilla P."/>
            <person name="Sandri C."/>
            <person name="Spiezio C."/>
            <person name="Vitali F."/>
            <person name="Cavalieri D."/>
            <person name="Perpetuini G."/>
            <person name="Tofalo R."/>
            <person name="Bonetti A."/>
            <person name="Arita M."/>
            <person name="Mattarelli P."/>
        </authorList>
    </citation>
    <scope>NUCLEOTIDE SEQUENCE [LARGE SCALE GENOMIC DNA]</scope>
    <source>
        <strain evidence="10 13">RST16</strain>
        <strain evidence="11 12">RST8</strain>
    </source>
</reference>
<organism evidence="11 12">
    <name type="scientific">Bifidobacterium vespertilionis</name>
    <dbReference type="NCBI Taxonomy" id="2562524"/>
    <lineage>
        <taxon>Bacteria</taxon>
        <taxon>Bacillati</taxon>
        <taxon>Actinomycetota</taxon>
        <taxon>Actinomycetes</taxon>
        <taxon>Bifidobacteriales</taxon>
        <taxon>Bifidobacteriaceae</taxon>
        <taxon>Bifidobacterium</taxon>
    </lineage>
</organism>